<name>A0A4S8LAY7_DENBC</name>
<evidence type="ECO:0000256" key="1">
    <source>
        <dbReference type="SAM" id="MobiDB-lite"/>
    </source>
</evidence>
<dbReference type="EMBL" id="ML179529">
    <property type="protein sequence ID" value="THU85800.1"/>
    <property type="molecule type" value="Genomic_DNA"/>
</dbReference>
<reference evidence="2 3" key="1">
    <citation type="journal article" date="2019" name="Nat. Ecol. Evol.">
        <title>Megaphylogeny resolves global patterns of mushroom evolution.</title>
        <authorList>
            <person name="Varga T."/>
            <person name="Krizsan K."/>
            <person name="Foldi C."/>
            <person name="Dima B."/>
            <person name="Sanchez-Garcia M."/>
            <person name="Sanchez-Ramirez S."/>
            <person name="Szollosi G.J."/>
            <person name="Szarkandi J.G."/>
            <person name="Papp V."/>
            <person name="Albert L."/>
            <person name="Andreopoulos W."/>
            <person name="Angelini C."/>
            <person name="Antonin V."/>
            <person name="Barry K.W."/>
            <person name="Bougher N.L."/>
            <person name="Buchanan P."/>
            <person name="Buyck B."/>
            <person name="Bense V."/>
            <person name="Catcheside P."/>
            <person name="Chovatia M."/>
            <person name="Cooper J."/>
            <person name="Damon W."/>
            <person name="Desjardin D."/>
            <person name="Finy P."/>
            <person name="Geml J."/>
            <person name="Haridas S."/>
            <person name="Hughes K."/>
            <person name="Justo A."/>
            <person name="Karasinski D."/>
            <person name="Kautmanova I."/>
            <person name="Kiss B."/>
            <person name="Kocsube S."/>
            <person name="Kotiranta H."/>
            <person name="LaButti K.M."/>
            <person name="Lechner B.E."/>
            <person name="Liimatainen K."/>
            <person name="Lipzen A."/>
            <person name="Lukacs Z."/>
            <person name="Mihaltcheva S."/>
            <person name="Morgado L.N."/>
            <person name="Niskanen T."/>
            <person name="Noordeloos M.E."/>
            <person name="Ohm R.A."/>
            <person name="Ortiz-Santana B."/>
            <person name="Ovrebo C."/>
            <person name="Racz N."/>
            <person name="Riley R."/>
            <person name="Savchenko A."/>
            <person name="Shiryaev A."/>
            <person name="Soop K."/>
            <person name="Spirin V."/>
            <person name="Szebenyi C."/>
            <person name="Tomsovsky M."/>
            <person name="Tulloss R.E."/>
            <person name="Uehling J."/>
            <person name="Grigoriev I.V."/>
            <person name="Vagvolgyi C."/>
            <person name="Papp T."/>
            <person name="Martin F.M."/>
            <person name="Miettinen O."/>
            <person name="Hibbett D.S."/>
            <person name="Nagy L.G."/>
        </authorList>
    </citation>
    <scope>NUCLEOTIDE SEQUENCE [LARGE SCALE GENOMIC DNA]</scope>
    <source>
        <strain evidence="2 3">CBS 962.96</strain>
    </source>
</reference>
<dbReference type="Gene3D" id="1.20.1280.50">
    <property type="match status" value="1"/>
</dbReference>
<evidence type="ECO:0000313" key="3">
    <source>
        <dbReference type="Proteomes" id="UP000297245"/>
    </source>
</evidence>
<keyword evidence="3" id="KW-1185">Reference proteome</keyword>
<proteinExistence type="predicted"/>
<sequence length="527" mass="59027">MASTDNNQRASKLSERHSKPRLSRSVQLNDGSVTCELPLPPASSSPTRPSSSRRVPTLLAPRIPQEIQERVIKFLGSDQTLRSCLLVCRSWVPTARSCLYECFGIEAKTVPEDDINNAIVVLQEGLDDGDLSTIGNLVSPEFLKPHATIHRRLSVVGDTCGQLSREWFLPLALSLSQFSAVRTLELSDLDWSDLLTSQAWDVFYRQSNFRSQVKSLFLGDVEMEAFDLLERVIAAFPLLEELEIFPAYLEDYTEDLIYSLDYPGDHSLSKHLNTNLYLPSSSLHTFIGDVSPGEFMLCPFYRWLTSSSFTGLNRIELGQISRNDIFDLVCYLKVAGGALKELKIGFRVVGDIASQKDTGRPGDDLDMFTSYGGVSANTGLVYLEISGLFVASVQKGDQARGFRCECWPVSGALTFYSTIQSSVLETLVLPVDLTPASVDPQTSNVYPLEDDEARNKHWQNWLDIDSFLTNRLSSLISVKFWAPRLRKTLLNKEAESIVNIELDKRGIWQFLQLNLAGLVERKVLSYI</sequence>
<feature type="compositionally biased region" description="Low complexity" evidence="1">
    <location>
        <begin position="44"/>
        <end position="56"/>
    </location>
</feature>
<dbReference type="AlphaFoldDB" id="A0A4S8LAY7"/>
<gene>
    <name evidence="2" type="ORF">K435DRAFT_805618</name>
</gene>
<organism evidence="2 3">
    <name type="scientific">Dendrothele bispora (strain CBS 962.96)</name>
    <dbReference type="NCBI Taxonomy" id="1314807"/>
    <lineage>
        <taxon>Eukaryota</taxon>
        <taxon>Fungi</taxon>
        <taxon>Dikarya</taxon>
        <taxon>Basidiomycota</taxon>
        <taxon>Agaricomycotina</taxon>
        <taxon>Agaricomycetes</taxon>
        <taxon>Agaricomycetidae</taxon>
        <taxon>Agaricales</taxon>
        <taxon>Agaricales incertae sedis</taxon>
        <taxon>Dendrothele</taxon>
    </lineage>
</organism>
<dbReference type="OrthoDB" id="2977329at2759"/>
<protein>
    <recommendedName>
        <fullName evidence="4">F-box domain-containing protein</fullName>
    </recommendedName>
</protein>
<feature type="region of interest" description="Disordered" evidence="1">
    <location>
        <begin position="1"/>
        <end position="56"/>
    </location>
</feature>
<dbReference type="Proteomes" id="UP000297245">
    <property type="component" value="Unassembled WGS sequence"/>
</dbReference>
<accession>A0A4S8LAY7</accession>
<evidence type="ECO:0000313" key="2">
    <source>
        <dbReference type="EMBL" id="THU85800.1"/>
    </source>
</evidence>
<feature type="compositionally biased region" description="Polar residues" evidence="1">
    <location>
        <begin position="1"/>
        <end position="11"/>
    </location>
</feature>
<evidence type="ECO:0008006" key="4">
    <source>
        <dbReference type="Google" id="ProtNLM"/>
    </source>
</evidence>